<keyword evidence="2" id="KW-0812">Transmembrane</keyword>
<accession>A0AAV5KB96</accession>
<feature type="region of interest" description="Disordered" evidence="1">
    <location>
        <begin position="143"/>
        <end position="162"/>
    </location>
</feature>
<keyword evidence="2" id="KW-1133">Transmembrane helix</keyword>
<name>A0AAV5KB96_9ROSI</name>
<feature type="chain" id="PRO_5043495653" description="Transmembrane protein" evidence="3">
    <location>
        <begin position="29"/>
        <end position="162"/>
    </location>
</feature>
<evidence type="ECO:0008006" key="6">
    <source>
        <dbReference type="Google" id="ProtNLM"/>
    </source>
</evidence>
<evidence type="ECO:0000256" key="2">
    <source>
        <dbReference type="SAM" id="Phobius"/>
    </source>
</evidence>
<feature type="transmembrane region" description="Helical" evidence="2">
    <location>
        <begin position="112"/>
        <end position="132"/>
    </location>
</feature>
<gene>
    <name evidence="4" type="ORF">SLEP1_g31599</name>
</gene>
<dbReference type="AlphaFoldDB" id="A0AAV5KB96"/>
<evidence type="ECO:0000313" key="5">
    <source>
        <dbReference type="Proteomes" id="UP001054252"/>
    </source>
</evidence>
<feature type="signal peptide" evidence="3">
    <location>
        <begin position="1"/>
        <end position="28"/>
    </location>
</feature>
<feature type="region of interest" description="Disordered" evidence="1">
    <location>
        <begin position="42"/>
        <end position="65"/>
    </location>
</feature>
<dbReference type="EMBL" id="BPVZ01000058">
    <property type="protein sequence ID" value="GKV21640.1"/>
    <property type="molecule type" value="Genomic_DNA"/>
</dbReference>
<evidence type="ECO:0000313" key="4">
    <source>
        <dbReference type="EMBL" id="GKV21640.1"/>
    </source>
</evidence>
<evidence type="ECO:0000256" key="1">
    <source>
        <dbReference type="SAM" id="MobiDB-lite"/>
    </source>
</evidence>
<organism evidence="4 5">
    <name type="scientific">Rubroshorea leprosula</name>
    <dbReference type="NCBI Taxonomy" id="152421"/>
    <lineage>
        <taxon>Eukaryota</taxon>
        <taxon>Viridiplantae</taxon>
        <taxon>Streptophyta</taxon>
        <taxon>Embryophyta</taxon>
        <taxon>Tracheophyta</taxon>
        <taxon>Spermatophyta</taxon>
        <taxon>Magnoliopsida</taxon>
        <taxon>eudicotyledons</taxon>
        <taxon>Gunneridae</taxon>
        <taxon>Pentapetalae</taxon>
        <taxon>rosids</taxon>
        <taxon>malvids</taxon>
        <taxon>Malvales</taxon>
        <taxon>Dipterocarpaceae</taxon>
        <taxon>Rubroshorea</taxon>
    </lineage>
</organism>
<keyword evidence="3" id="KW-0732">Signal</keyword>
<comment type="caution">
    <text evidence="4">The sequence shown here is derived from an EMBL/GenBank/DDBJ whole genome shotgun (WGS) entry which is preliminary data.</text>
</comment>
<sequence>MAKTIMSRFKPGVRWVFLFLFCLVQIRRLSFSSGGSEAARARASRSDAHRGSPAGSEGLPPPDRVTARHPGAWCYSFKGRLKGVPDGSIDRRPWYSRGVRGCSSAECTPFCLWIWVYSVLLFQLFLPFVIFVDAPSPSAPMNGFAQQAKSMSEDGEDHHEQV</sequence>
<keyword evidence="2" id="KW-0472">Membrane</keyword>
<keyword evidence="5" id="KW-1185">Reference proteome</keyword>
<reference evidence="4 5" key="1">
    <citation type="journal article" date="2021" name="Commun. Biol.">
        <title>The genome of Shorea leprosula (Dipterocarpaceae) highlights the ecological relevance of drought in aseasonal tropical rainforests.</title>
        <authorList>
            <person name="Ng K.K.S."/>
            <person name="Kobayashi M.J."/>
            <person name="Fawcett J.A."/>
            <person name="Hatakeyama M."/>
            <person name="Paape T."/>
            <person name="Ng C.H."/>
            <person name="Ang C.C."/>
            <person name="Tnah L.H."/>
            <person name="Lee C.T."/>
            <person name="Nishiyama T."/>
            <person name="Sese J."/>
            <person name="O'Brien M.J."/>
            <person name="Copetti D."/>
            <person name="Mohd Noor M.I."/>
            <person name="Ong R.C."/>
            <person name="Putra M."/>
            <person name="Sireger I.Z."/>
            <person name="Indrioko S."/>
            <person name="Kosugi Y."/>
            <person name="Izuno A."/>
            <person name="Isagi Y."/>
            <person name="Lee S.L."/>
            <person name="Shimizu K.K."/>
        </authorList>
    </citation>
    <scope>NUCLEOTIDE SEQUENCE [LARGE SCALE GENOMIC DNA]</scope>
    <source>
        <strain evidence="4">214</strain>
    </source>
</reference>
<proteinExistence type="predicted"/>
<protein>
    <recommendedName>
        <fullName evidence="6">Transmembrane protein</fullName>
    </recommendedName>
</protein>
<evidence type="ECO:0000256" key="3">
    <source>
        <dbReference type="SAM" id="SignalP"/>
    </source>
</evidence>
<dbReference type="Proteomes" id="UP001054252">
    <property type="component" value="Unassembled WGS sequence"/>
</dbReference>